<accession>Q2RYM8</accession>
<reference evidence="1 2" key="1">
    <citation type="journal article" date="2005" name="Proc. Natl. Acad. Sci. U.S.A.">
        <title>The genome of Salinibacter ruber: convergence and gene exchange among hyperhalophilic bacteria and archaea.</title>
        <authorList>
            <person name="Mongodin E.F."/>
            <person name="Nelson K.E."/>
            <person name="Daugherty S."/>
            <person name="Deboy R.T."/>
            <person name="Wister J."/>
            <person name="Khouri H."/>
            <person name="Weidman J."/>
            <person name="Walsh D.A."/>
            <person name="Papke R.T."/>
            <person name="Sanchez Perez G."/>
            <person name="Sharma A.K."/>
            <person name="Nesbo C.L."/>
            <person name="MacLeod D."/>
            <person name="Bapteste E."/>
            <person name="Doolittle W.F."/>
            <person name="Charlebois R.L."/>
            <person name="Legault B."/>
            <person name="Rodriguez-Valera F."/>
        </authorList>
    </citation>
    <scope>NUCLEOTIDE SEQUENCE [LARGE SCALE GENOMIC DNA]</scope>
    <source>
        <strain evidence="2">DSM 13855 / CECT 5946 / M31</strain>
    </source>
</reference>
<gene>
    <name evidence="1" type="ordered locus">SRU_2864</name>
</gene>
<proteinExistence type="predicted"/>
<name>Q2RYM8_SALRD</name>
<dbReference type="AlphaFoldDB" id="Q2RYM8"/>
<dbReference type="OrthoDB" id="1494525at2"/>
<evidence type="ECO:0000313" key="1">
    <source>
        <dbReference type="EMBL" id="ABC46221.1"/>
    </source>
</evidence>
<dbReference type="KEGG" id="sru:SRU_2864"/>
<dbReference type="eggNOG" id="ENOG5030SSW">
    <property type="taxonomic scope" value="Bacteria"/>
</dbReference>
<dbReference type="EMBL" id="CP000159">
    <property type="protein sequence ID" value="ABC46221.1"/>
    <property type="molecule type" value="Genomic_DNA"/>
</dbReference>
<dbReference type="EnsemblBacteria" id="ABC46221">
    <property type="protein sequence ID" value="ABC46221"/>
    <property type="gene ID" value="SRU_2864"/>
</dbReference>
<organism evidence="1 2">
    <name type="scientific">Salinibacter ruber (strain DSM 13855 / M31)</name>
    <dbReference type="NCBI Taxonomy" id="309807"/>
    <lineage>
        <taxon>Bacteria</taxon>
        <taxon>Pseudomonadati</taxon>
        <taxon>Rhodothermota</taxon>
        <taxon>Rhodothermia</taxon>
        <taxon>Rhodothermales</taxon>
        <taxon>Salinibacteraceae</taxon>
        <taxon>Salinibacter</taxon>
    </lineage>
</organism>
<sequence length="192" mass="22242">MDLCEFWTRATAVPALTESSLGAGRNVDDIRRWLRRSPSRVPFIWTCLLPMADESSAYPEPSDFEVMRPTYYENDDGFITAKIEISPFSVEGESRTKAGARRAAIHEARKTYHSYHPSYEVESPFPDHFVDREGTEWHRLPPFQRSTYGDYKFVDDYGDEEEAVEEDYVDIETMLLWDVRPVDVLDGEEVEA</sequence>
<dbReference type="Proteomes" id="UP000008674">
    <property type="component" value="Chromosome"/>
</dbReference>
<protein>
    <submittedName>
        <fullName evidence="1">Uncharacterized protein</fullName>
    </submittedName>
</protein>
<keyword evidence="2" id="KW-1185">Reference proteome</keyword>
<dbReference type="HOGENOM" id="CLU_121939_0_0_10"/>
<dbReference type="STRING" id="309807.SRU_2864"/>
<evidence type="ECO:0000313" key="2">
    <source>
        <dbReference type="Proteomes" id="UP000008674"/>
    </source>
</evidence>